<accession>A0A1B6LP94</accession>
<name>A0A1B6LP94_9HEMI</name>
<proteinExistence type="predicted"/>
<evidence type="ECO:0000313" key="1">
    <source>
        <dbReference type="EMBL" id="JAT25427.1"/>
    </source>
</evidence>
<organism evidence="1">
    <name type="scientific">Graphocephala atropunctata</name>
    <dbReference type="NCBI Taxonomy" id="36148"/>
    <lineage>
        <taxon>Eukaryota</taxon>
        <taxon>Metazoa</taxon>
        <taxon>Ecdysozoa</taxon>
        <taxon>Arthropoda</taxon>
        <taxon>Hexapoda</taxon>
        <taxon>Insecta</taxon>
        <taxon>Pterygota</taxon>
        <taxon>Neoptera</taxon>
        <taxon>Paraneoptera</taxon>
        <taxon>Hemiptera</taxon>
        <taxon>Auchenorrhyncha</taxon>
        <taxon>Membracoidea</taxon>
        <taxon>Cicadellidae</taxon>
        <taxon>Cicadellinae</taxon>
        <taxon>Cicadellini</taxon>
        <taxon>Graphocephala</taxon>
    </lineage>
</organism>
<dbReference type="EMBL" id="GEBQ01014550">
    <property type="protein sequence ID" value="JAT25427.1"/>
    <property type="molecule type" value="Transcribed_RNA"/>
</dbReference>
<dbReference type="SUPFAM" id="SSF50729">
    <property type="entry name" value="PH domain-like"/>
    <property type="match status" value="1"/>
</dbReference>
<evidence type="ECO:0008006" key="2">
    <source>
        <dbReference type="Google" id="ProtNLM"/>
    </source>
</evidence>
<gene>
    <name evidence="1" type="ORF">g.18757</name>
</gene>
<sequence length="144" mass="16317">MPADVASCSRTPFLQKEVDYGYHQNPEMMSGYMTLLGPGKNRQPVHVKVYRTSLEHFAVVCPQKKVCRPLGVLNLRNTLVERLPAESKQPGFVVRQRGFDTPMCLTFIAEIPRDLDDWIVAFTSRSSPTLHQSSLPIVEEDEEV</sequence>
<reference evidence="1" key="1">
    <citation type="submission" date="2015-11" db="EMBL/GenBank/DDBJ databases">
        <title>De novo transcriptome assembly of four potential Pierce s Disease insect vectors from Arizona vineyards.</title>
        <authorList>
            <person name="Tassone E.E."/>
        </authorList>
    </citation>
    <scope>NUCLEOTIDE SEQUENCE</scope>
</reference>
<protein>
    <recommendedName>
        <fullName evidence="2">PH domain-containing protein</fullName>
    </recommendedName>
</protein>
<dbReference type="AlphaFoldDB" id="A0A1B6LP94"/>